<dbReference type="AlphaFoldDB" id="A0A1G8TDX1"/>
<dbReference type="STRING" id="137658.SAMN05216186_101319"/>
<dbReference type="EMBL" id="FNFD01000001">
    <property type="protein sequence ID" value="SDJ38880.1"/>
    <property type="molecule type" value="Genomic_DNA"/>
</dbReference>
<name>A0A1G8TDX1_9PSED</name>
<dbReference type="Gene3D" id="3.40.50.1820">
    <property type="entry name" value="alpha/beta hydrolase"/>
    <property type="match status" value="1"/>
</dbReference>
<evidence type="ECO:0000259" key="1">
    <source>
        <dbReference type="Pfam" id="PF12146"/>
    </source>
</evidence>
<feature type="domain" description="Serine aminopeptidase S33" evidence="1">
    <location>
        <begin position="68"/>
        <end position="298"/>
    </location>
</feature>
<keyword evidence="2" id="KW-0378">Hydrolase</keyword>
<dbReference type="SUPFAM" id="SSF53474">
    <property type="entry name" value="alpha/beta-Hydrolases"/>
    <property type="match status" value="1"/>
</dbReference>
<gene>
    <name evidence="2" type="ORF">SAMN05216186_101319</name>
</gene>
<dbReference type="InterPro" id="IPR029058">
    <property type="entry name" value="AB_hydrolase_fold"/>
</dbReference>
<dbReference type="InterPro" id="IPR022742">
    <property type="entry name" value="Hydrolase_4"/>
</dbReference>
<dbReference type="Pfam" id="PF12146">
    <property type="entry name" value="Hydrolase_4"/>
    <property type="match status" value="1"/>
</dbReference>
<dbReference type="PANTHER" id="PTHR11614">
    <property type="entry name" value="PHOSPHOLIPASE-RELATED"/>
    <property type="match status" value="1"/>
</dbReference>
<dbReference type="RefSeq" id="WP_084333208.1">
    <property type="nucleotide sequence ID" value="NZ_FNFD01000001.1"/>
</dbReference>
<dbReference type="InterPro" id="IPR000073">
    <property type="entry name" value="AB_hydrolase_1"/>
</dbReference>
<keyword evidence="3" id="KW-1185">Reference proteome</keyword>
<dbReference type="Proteomes" id="UP000198706">
    <property type="component" value="Unassembled WGS sequence"/>
</dbReference>
<sequence>MPEPFQPEDLRSLLRPLAAGEDESPAVRAYRTYYGLDPSERHPEAQTRLGSFEAAGYRIATQVWLPTRPVATLLMLHGYYDHMGLYRHVVDWALGMGFAVLACDLPGHGLSSGAPASIGDFAEYQQVLRGLFDQALALGLPQPWHLLGQSTGGAILLDYLLTGEPRPELGETILLAPLVRPRAWGWSRFSYQMLRPFVESIPRRFSINSGDEAFIDFVHHQDPLQPRILPTAWVGALSRWIPRIEGAPRSDRRPLIVQGEADLTVDWRHNLEVIESKFREPELLLLPEARHHLANETEDLRRRYFAFLSERLKP</sequence>
<protein>
    <submittedName>
        <fullName evidence="2">Lysophospholipase, alpha-beta hydrolase superfamily</fullName>
    </submittedName>
</protein>
<reference evidence="2 3" key="1">
    <citation type="submission" date="2016-10" db="EMBL/GenBank/DDBJ databases">
        <authorList>
            <person name="de Groot N.N."/>
        </authorList>
    </citation>
    <scope>NUCLEOTIDE SEQUENCE [LARGE SCALE GENOMIC DNA]</scope>
    <source>
        <strain evidence="2 3">JCM 21544</strain>
    </source>
</reference>
<dbReference type="InterPro" id="IPR051044">
    <property type="entry name" value="MAG_DAG_Lipase"/>
</dbReference>
<evidence type="ECO:0000313" key="2">
    <source>
        <dbReference type="EMBL" id="SDJ38880.1"/>
    </source>
</evidence>
<accession>A0A1G8TDX1</accession>
<organism evidence="2 3">
    <name type="scientific">Pseudomonas indica</name>
    <dbReference type="NCBI Taxonomy" id="137658"/>
    <lineage>
        <taxon>Bacteria</taxon>
        <taxon>Pseudomonadati</taxon>
        <taxon>Pseudomonadota</taxon>
        <taxon>Gammaproteobacteria</taxon>
        <taxon>Pseudomonadales</taxon>
        <taxon>Pseudomonadaceae</taxon>
        <taxon>Pseudomonas</taxon>
    </lineage>
</organism>
<proteinExistence type="predicted"/>
<evidence type="ECO:0000313" key="3">
    <source>
        <dbReference type="Proteomes" id="UP000198706"/>
    </source>
</evidence>
<dbReference type="PRINTS" id="PR00111">
    <property type="entry name" value="ABHYDROLASE"/>
</dbReference>
<dbReference type="GO" id="GO:0016787">
    <property type="term" value="F:hydrolase activity"/>
    <property type="evidence" value="ECO:0007669"/>
    <property type="project" value="UniProtKB-KW"/>
</dbReference>